<dbReference type="Pfam" id="PF14111">
    <property type="entry name" value="DUF4283"/>
    <property type="match status" value="1"/>
</dbReference>
<dbReference type="EMBL" id="KZ669498">
    <property type="protein sequence ID" value="PPR85207.1"/>
    <property type="molecule type" value="Genomic_DNA"/>
</dbReference>
<reference evidence="3 4" key="1">
    <citation type="submission" date="2015-01" db="EMBL/GenBank/DDBJ databases">
        <title>Genome of allotetraploid Gossypium barbadense reveals genomic plasticity and fiber elongation in cotton evolution.</title>
        <authorList>
            <person name="Chen X."/>
            <person name="Liu X."/>
            <person name="Zhao B."/>
            <person name="Zheng H."/>
            <person name="Hu Y."/>
            <person name="Lu G."/>
            <person name="Yang C."/>
            <person name="Chen J."/>
            <person name="Shan C."/>
            <person name="Zhang L."/>
            <person name="Zhou Y."/>
            <person name="Wang L."/>
            <person name="Guo W."/>
            <person name="Bai Y."/>
            <person name="Ruan J."/>
            <person name="Shangguan X."/>
            <person name="Mao Y."/>
            <person name="Jiang J."/>
            <person name="Zhu Y."/>
            <person name="Lei J."/>
            <person name="Kang H."/>
            <person name="Chen S."/>
            <person name="He X."/>
            <person name="Wang R."/>
            <person name="Wang Y."/>
            <person name="Chen J."/>
            <person name="Wang L."/>
            <person name="Yu S."/>
            <person name="Wang B."/>
            <person name="Wei J."/>
            <person name="Song S."/>
            <person name="Lu X."/>
            <person name="Gao Z."/>
            <person name="Gu W."/>
            <person name="Deng X."/>
            <person name="Ma D."/>
            <person name="Wang S."/>
            <person name="Liang W."/>
            <person name="Fang L."/>
            <person name="Cai C."/>
            <person name="Zhu X."/>
            <person name="Zhou B."/>
            <person name="Zhang Y."/>
            <person name="Chen Z."/>
            <person name="Xu S."/>
            <person name="Zhu R."/>
            <person name="Wang S."/>
            <person name="Zhang T."/>
            <person name="Zhao G."/>
        </authorList>
    </citation>
    <scope>NUCLEOTIDE SEQUENCE [LARGE SCALE GENOMIC DNA]</scope>
    <source>
        <strain evidence="4">cv. Xinhai21</strain>
        <tissue evidence="3">Leaf</tissue>
    </source>
</reference>
<gene>
    <name evidence="3" type="ORF">GOBAR_AA35485</name>
</gene>
<dbReference type="AlphaFoldDB" id="A0A2P5W2B8"/>
<name>A0A2P5W2B8_GOSBA</name>
<dbReference type="InterPro" id="IPR025558">
    <property type="entry name" value="DUF4283"/>
</dbReference>
<organism evidence="3 4">
    <name type="scientific">Gossypium barbadense</name>
    <name type="common">Sea Island cotton</name>
    <name type="synonym">Hibiscus barbadensis</name>
    <dbReference type="NCBI Taxonomy" id="3634"/>
    <lineage>
        <taxon>Eukaryota</taxon>
        <taxon>Viridiplantae</taxon>
        <taxon>Streptophyta</taxon>
        <taxon>Embryophyta</taxon>
        <taxon>Tracheophyta</taxon>
        <taxon>Spermatophyta</taxon>
        <taxon>Magnoliopsida</taxon>
        <taxon>eudicotyledons</taxon>
        <taxon>Gunneridae</taxon>
        <taxon>Pentapetalae</taxon>
        <taxon>rosids</taxon>
        <taxon>malvids</taxon>
        <taxon>Malvales</taxon>
        <taxon>Malvaceae</taxon>
        <taxon>Malvoideae</taxon>
        <taxon>Gossypium</taxon>
    </lineage>
</organism>
<evidence type="ECO:0000259" key="2">
    <source>
        <dbReference type="Pfam" id="PF14111"/>
    </source>
</evidence>
<feature type="region of interest" description="Disordered" evidence="1">
    <location>
        <begin position="1"/>
        <end position="28"/>
    </location>
</feature>
<feature type="domain" description="DUF4283" evidence="2">
    <location>
        <begin position="72"/>
        <end position="133"/>
    </location>
</feature>
<evidence type="ECO:0000313" key="4">
    <source>
        <dbReference type="Proteomes" id="UP000239757"/>
    </source>
</evidence>
<dbReference type="PANTHER" id="PTHR31286:SF173">
    <property type="entry name" value="DUF4283 DOMAIN-CONTAINING PROTEIN"/>
    <property type="match status" value="1"/>
</dbReference>
<feature type="compositionally biased region" description="Polar residues" evidence="1">
    <location>
        <begin position="1"/>
        <end position="11"/>
    </location>
</feature>
<feature type="region of interest" description="Disordered" evidence="1">
    <location>
        <begin position="243"/>
        <end position="276"/>
    </location>
</feature>
<sequence length="348" mass="38698">MLSSSSISTVDKNGEGDSLPEDSNTRNRTTIQDGHFFVDNFSLTEQEVKKSFVDDVPSIDFSERVYQLLEKEMSTSVVLKMLGRNLGITTLHNRLYGIWRPSKPFQLMDIENGYFIAKFQSTDDYDKILSQGKVTKLDFNTDNKARGRYARMAVYVNLGRPLISKILINGNPQRIKYENLPVVCFKGDCYGHIKENCSSVTHSLEAKEKGQTSEQTSTTSVVAGDGDYGLVPQASLVANQQASLDNNQQASSSNSIGLQEETQASKEAGPDLSKLPSVMHASLPSAEENNQPLNSGISDSFYPLVSNSQNGFDADQVKVELPNLFQKQVENVVQFNPTFKDSRLLIWR</sequence>
<proteinExistence type="predicted"/>
<dbReference type="Proteomes" id="UP000239757">
    <property type="component" value="Unassembled WGS sequence"/>
</dbReference>
<feature type="compositionally biased region" description="Polar residues" evidence="1">
    <location>
        <begin position="243"/>
        <end position="262"/>
    </location>
</feature>
<dbReference type="PANTHER" id="PTHR31286">
    <property type="entry name" value="GLYCINE-RICH CELL WALL STRUCTURAL PROTEIN 1.8-LIKE"/>
    <property type="match status" value="1"/>
</dbReference>
<accession>A0A2P5W2B8</accession>
<dbReference type="InterPro" id="IPR040256">
    <property type="entry name" value="At4g02000-like"/>
</dbReference>
<protein>
    <recommendedName>
        <fullName evidence="2">DUF4283 domain-containing protein</fullName>
    </recommendedName>
</protein>
<dbReference type="OrthoDB" id="995555at2759"/>
<evidence type="ECO:0000256" key="1">
    <source>
        <dbReference type="SAM" id="MobiDB-lite"/>
    </source>
</evidence>
<evidence type="ECO:0000313" key="3">
    <source>
        <dbReference type="EMBL" id="PPR85207.1"/>
    </source>
</evidence>